<evidence type="ECO:0000256" key="4">
    <source>
        <dbReference type="ARBA" id="ARBA00022714"/>
    </source>
</evidence>
<dbReference type="InterPro" id="IPR001041">
    <property type="entry name" value="2Fe-2S_ferredoxin-type"/>
</dbReference>
<dbReference type="SUPFAM" id="SSF50692">
    <property type="entry name" value="ADC-like"/>
    <property type="match status" value="1"/>
</dbReference>
<organism evidence="17 18">
    <name type="scientific">Thiohalocapsa halophila</name>
    <dbReference type="NCBI Taxonomy" id="69359"/>
    <lineage>
        <taxon>Bacteria</taxon>
        <taxon>Pseudomonadati</taxon>
        <taxon>Pseudomonadota</taxon>
        <taxon>Gammaproteobacteria</taxon>
        <taxon>Chromatiales</taxon>
        <taxon>Chromatiaceae</taxon>
        <taxon>Thiohalocapsa</taxon>
    </lineage>
</organism>
<evidence type="ECO:0000259" key="15">
    <source>
        <dbReference type="PROSITE" id="PS51669"/>
    </source>
</evidence>
<evidence type="ECO:0000313" key="18">
    <source>
        <dbReference type="Proteomes" id="UP000748752"/>
    </source>
</evidence>
<dbReference type="InterPro" id="IPR019574">
    <property type="entry name" value="NADH_UbQ_OxRdtase_Gsu_4Fe4S-bd"/>
</dbReference>
<dbReference type="Gene3D" id="3.10.20.740">
    <property type="match status" value="1"/>
</dbReference>
<evidence type="ECO:0000256" key="5">
    <source>
        <dbReference type="ARBA" id="ARBA00022719"/>
    </source>
</evidence>
<keyword evidence="3 13" id="KW-0004">4Fe-4S</keyword>
<evidence type="ECO:0000256" key="3">
    <source>
        <dbReference type="ARBA" id="ARBA00022485"/>
    </source>
</evidence>
<dbReference type="Pfam" id="PF00384">
    <property type="entry name" value="Molybdopterin"/>
    <property type="match status" value="1"/>
</dbReference>
<dbReference type="Gene3D" id="3.30.200.210">
    <property type="match status" value="1"/>
</dbReference>
<evidence type="ECO:0000259" key="16">
    <source>
        <dbReference type="PROSITE" id="PS51839"/>
    </source>
</evidence>
<keyword evidence="8 13" id="KW-0408">Iron</keyword>
<dbReference type="Pfam" id="PF01568">
    <property type="entry name" value="Molydop_binding"/>
    <property type="match status" value="1"/>
</dbReference>
<sequence length="820" mass="86854">MAEQISIEIDGRTCEAAAGEMIIAVADREGIPIPRFCYHEKLSIAANCRMCLVEAEAGGRPFPKPVPACATPVAEGMKVQTRSAKALDAQRGTMEFLLINHPLDCPICDQGGECELQDVSMGYGEDVSRFSERKRVVKDEDLGPLIATDMTRCIHCTRCVRFGAEIAGVRELGATGRGEDMRIGTYVESAVAHELSGNVIDLCPVGALTSKPYRFTARAWELTSEEGIAPHDAVGSNLYLHIRGEQVMRVHPRDNEPVNETWISDRDRFSYEGLSSDTRLTEPLRKRADGTWEALDWQAALHLTADVLRGSDPDQIGWLMAPNATLEEAYLAQRLLRGLGGRHIDTRLRRQDFRGDRADPAVPWLGLPIAELERQQAVLVVGSDIRQEQPLLAHRLRKAVLDDAAVSFLNPYELALTHPARQLTAPPGRLSVRLAAVARALSASAEGAAGSLISGAQPAEAETRLAEELRAAGEQGRGLVLLGALAEADPDYTLLKELAYLVADAAGCRLGFLPVAANSVGAALAGAAPHLGPGAQALEAPGLDALAMITEPRQTYVLWGLSPELDLFDPSRAREALAGAAQVIGCSAFRTPDLEAACDILLPIAAFAETSGTFVNAEGRWQRFQGAVPPAGDARPGWKVLRVLGNILELDGFHYSSGKQVHDELAALCAQTRGGGAQVCDGGTQPDNARRGDYGLKQPLPAPDGLMRVGNVPIYAGDQTVRAAPALQHTPLAEPLALHLHPDTAAGLGLADGDAAEVAQGERHTVVPVVIDDAVAPGAARVPAAVPGSGVLGPAMGPIAVAKADASQLAATQMLGGQPA</sequence>
<dbReference type="NCBIfam" id="TIGR01973">
    <property type="entry name" value="NuoG"/>
    <property type="match status" value="1"/>
</dbReference>
<dbReference type="InterPro" id="IPR050123">
    <property type="entry name" value="Prok_molybdopt-oxidoreductase"/>
</dbReference>
<keyword evidence="4 13" id="KW-0001">2Fe-2S</keyword>
<dbReference type="CDD" id="cd00207">
    <property type="entry name" value="fer2"/>
    <property type="match status" value="1"/>
</dbReference>
<gene>
    <name evidence="17" type="ORF">CKO31_00640</name>
</gene>
<evidence type="ECO:0000256" key="9">
    <source>
        <dbReference type="ARBA" id="ARBA00023014"/>
    </source>
</evidence>
<dbReference type="Pfam" id="PF22151">
    <property type="entry name" value="Fer4_NDSU1"/>
    <property type="match status" value="1"/>
</dbReference>
<feature type="domain" description="2Fe-2S ferredoxin-type" evidence="14">
    <location>
        <begin position="3"/>
        <end position="85"/>
    </location>
</feature>
<feature type="domain" description="4Fe-4S Mo/W bis-MGD-type" evidence="15">
    <location>
        <begin position="222"/>
        <end position="278"/>
    </location>
</feature>
<dbReference type="InterPro" id="IPR036010">
    <property type="entry name" value="2Fe-2S_ferredoxin-like_sf"/>
</dbReference>
<dbReference type="RefSeq" id="WP_200233018.1">
    <property type="nucleotide sequence ID" value="NZ_NRRV01000001.1"/>
</dbReference>
<evidence type="ECO:0000256" key="12">
    <source>
        <dbReference type="ARBA" id="ARBA00047712"/>
    </source>
</evidence>
<dbReference type="SUPFAM" id="SSF53706">
    <property type="entry name" value="Formate dehydrogenase/DMSO reductase, domains 1-3"/>
    <property type="match status" value="1"/>
</dbReference>
<dbReference type="PANTHER" id="PTHR43105:SF13">
    <property type="entry name" value="NADH-UBIQUINONE OXIDOREDUCTASE 75 KDA SUBUNIT, MITOCHONDRIAL"/>
    <property type="match status" value="1"/>
</dbReference>
<accession>A0ABS1CBR2</accession>
<dbReference type="Gene3D" id="2.40.40.20">
    <property type="match status" value="1"/>
</dbReference>
<dbReference type="PROSITE" id="PS00642">
    <property type="entry name" value="COMPLEX1_75K_2"/>
    <property type="match status" value="1"/>
</dbReference>
<dbReference type="PROSITE" id="PS00641">
    <property type="entry name" value="COMPLEX1_75K_1"/>
    <property type="match status" value="1"/>
</dbReference>
<comment type="similarity">
    <text evidence="2 13">Belongs to the complex I 75 kDa subunit family.</text>
</comment>
<dbReference type="EMBL" id="NRRV01000001">
    <property type="protein sequence ID" value="MBK1629262.1"/>
    <property type="molecule type" value="Genomic_DNA"/>
</dbReference>
<dbReference type="Gene3D" id="3.30.70.20">
    <property type="match status" value="1"/>
</dbReference>
<dbReference type="SUPFAM" id="SSF54292">
    <property type="entry name" value="2Fe-2S ferredoxin-like"/>
    <property type="match status" value="1"/>
</dbReference>
<dbReference type="Pfam" id="PF10588">
    <property type="entry name" value="NADH-G_4Fe-4S_3"/>
    <property type="match status" value="1"/>
</dbReference>
<comment type="caution">
    <text evidence="17">The sequence shown here is derived from an EMBL/GenBank/DDBJ whole genome shotgun (WGS) entry which is preliminary data.</text>
</comment>
<keyword evidence="9 13" id="KW-0411">Iron-sulfur</keyword>
<dbReference type="Pfam" id="PF22117">
    <property type="entry name" value="Fer4_Nqo3"/>
    <property type="match status" value="1"/>
</dbReference>
<evidence type="ECO:0000256" key="10">
    <source>
        <dbReference type="ARBA" id="ARBA00023027"/>
    </source>
</evidence>
<comment type="cofactor">
    <cofactor evidence="13">
        <name>[2Fe-2S] cluster</name>
        <dbReference type="ChEBI" id="CHEBI:190135"/>
    </cofactor>
    <text evidence="13">Binds 1 [2Fe-2S] cluster per subunit.</text>
</comment>
<dbReference type="InterPro" id="IPR010228">
    <property type="entry name" value="NADH_UbQ_OxRdtase_Gsu"/>
</dbReference>
<dbReference type="InterPro" id="IPR006963">
    <property type="entry name" value="Mopterin_OxRdtase_4Fe-4S_dom"/>
</dbReference>
<evidence type="ECO:0000256" key="8">
    <source>
        <dbReference type="ARBA" id="ARBA00023004"/>
    </source>
</evidence>
<dbReference type="InterPro" id="IPR006657">
    <property type="entry name" value="MoPterin_dinucl-bd_dom"/>
</dbReference>
<name>A0ABS1CBR2_9GAMM</name>
<dbReference type="InterPro" id="IPR006656">
    <property type="entry name" value="Mopterin_OxRdtase"/>
</dbReference>
<evidence type="ECO:0000256" key="7">
    <source>
        <dbReference type="ARBA" id="ARBA00022967"/>
    </source>
</evidence>
<comment type="subunit">
    <text evidence="11">Composed of 13 different subunits. Subunits NuoCD, E, F, and G constitute the peripheral sector of the complex.</text>
</comment>
<evidence type="ECO:0000256" key="1">
    <source>
        <dbReference type="ARBA" id="ARBA00001966"/>
    </source>
</evidence>
<dbReference type="InterPro" id="IPR009010">
    <property type="entry name" value="Asp_de-COase-like_dom_sf"/>
</dbReference>
<comment type="catalytic activity">
    <reaction evidence="12 13">
        <text>a quinone + NADH + 5 H(+)(in) = a quinol + NAD(+) + 4 H(+)(out)</text>
        <dbReference type="Rhea" id="RHEA:57888"/>
        <dbReference type="ChEBI" id="CHEBI:15378"/>
        <dbReference type="ChEBI" id="CHEBI:24646"/>
        <dbReference type="ChEBI" id="CHEBI:57540"/>
        <dbReference type="ChEBI" id="CHEBI:57945"/>
        <dbReference type="ChEBI" id="CHEBI:132124"/>
    </reaction>
</comment>
<keyword evidence="5 13" id="KW-0874">Quinone</keyword>
<feature type="domain" description="4Fe-4S His(Cys)3-ligated-type" evidence="16">
    <location>
        <begin position="85"/>
        <end position="124"/>
    </location>
</feature>
<evidence type="ECO:0000256" key="11">
    <source>
        <dbReference type="ARBA" id="ARBA00026021"/>
    </source>
</evidence>
<dbReference type="PANTHER" id="PTHR43105">
    <property type="entry name" value="RESPIRATORY NITRATE REDUCTASE"/>
    <property type="match status" value="1"/>
</dbReference>
<evidence type="ECO:0000259" key="14">
    <source>
        <dbReference type="PROSITE" id="PS51085"/>
    </source>
</evidence>
<evidence type="ECO:0000256" key="6">
    <source>
        <dbReference type="ARBA" id="ARBA00022723"/>
    </source>
</evidence>
<comment type="cofactor">
    <cofactor evidence="1 13">
        <name>[4Fe-4S] cluster</name>
        <dbReference type="ChEBI" id="CHEBI:49883"/>
    </cofactor>
</comment>
<evidence type="ECO:0000256" key="2">
    <source>
        <dbReference type="ARBA" id="ARBA00005404"/>
    </source>
</evidence>
<keyword evidence="6 13" id="KW-0479">Metal-binding</keyword>
<protein>
    <recommendedName>
        <fullName evidence="13">NADH-quinone oxidoreductase</fullName>
        <ecNumber evidence="13">7.1.1.-</ecNumber>
    </recommendedName>
</protein>
<dbReference type="Gene3D" id="3.40.50.740">
    <property type="match status" value="1"/>
</dbReference>
<dbReference type="InterPro" id="IPR054351">
    <property type="entry name" value="NADH_UbQ_OxRdtase_ferredoxin"/>
</dbReference>
<dbReference type="SUPFAM" id="SSF54862">
    <property type="entry name" value="4Fe-4S ferredoxins"/>
    <property type="match status" value="1"/>
</dbReference>
<proteinExistence type="inferred from homology"/>
<dbReference type="EC" id="7.1.1.-" evidence="13"/>
<evidence type="ECO:0000256" key="13">
    <source>
        <dbReference type="RuleBase" id="RU003525"/>
    </source>
</evidence>
<dbReference type="SMART" id="SM00929">
    <property type="entry name" value="NADH-G_4Fe-4S_3"/>
    <property type="match status" value="1"/>
</dbReference>
<dbReference type="PROSITE" id="PS51085">
    <property type="entry name" value="2FE2S_FER_2"/>
    <property type="match status" value="1"/>
</dbReference>
<keyword evidence="10 13" id="KW-0520">NAD</keyword>
<dbReference type="PROSITE" id="PS00643">
    <property type="entry name" value="COMPLEX1_75K_3"/>
    <property type="match status" value="1"/>
</dbReference>
<comment type="function">
    <text evidence="13">NDH-1 shuttles electrons from NADH, via FMN and iron-sulfur (Fe-S) centers, to quinones in the respiratory chain. Couples the redox reaction to proton translocation (for every two electrons transferred, four hydrogen ions are translocated across the cytoplasmic membrane), and thus conserves the redox energy in a proton gradient.</text>
</comment>
<dbReference type="PROSITE" id="PS51669">
    <property type="entry name" value="4FE4S_MOW_BIS_MGD"/>
    <property type="match status" value="1"/>
</dbReference>
<reference evidence="17 18" key="1">
    <citation type="journal article" date="2020" name="Microorganisms">
        <title>Osmotic Adaptation and Compatible Solute Biosynthesis of Phototrophic Bacteria as Revealed from Genome Analyses.</title>
        <authorList>
            <person name="Imhoff J.F."/>
            <person name="Rahn T."/>
            <person name="Kunzel S."/>
            <person name="Keller A."/>
            <person name="Neulinger S.C."/>
        </authorList>
    </citation>
    <scope>NUCLEOTIDE SEQUENCE [LARGE SCALE GENOMIC DNA]</scope>
    <source>
        <strain evidence="17 18">DSM 6210</strain>
    </source>
</reference>
<keyword evidence="7 13" id="KW-1278">Translocase</keyword>
<dbReference type="PROSITE" id="PS51839">
    <property type="entry name" value="4FE4S_HC3"/>
    <property type="match status" value="1"/>
</dbReference>
<keyword evidence="18" id="KW-1185">Reference proteome</keyword>
<evidence type="ECO:0000313" key="17">
    <source>
        <dbReference type="EMBL" id="MBK1629262.1"/>
    </source>
</evidence>
<dbReference type="Pfam" id="PF13510">
    <property type="entry name" value="Fer2_4"/>
    <property type="match status" value="1"/>
</dbReference>
<dbReference type="InterPro" id="IPR000283">
    <property type="entry name" value="NADH_UbQ_OxRdtase_75kDa_su_CS"/>
</dbReference>
<dbReference type="CDD" id="cd02775">
    <property type="entry name" value="MopB_CT"/>
    <property type="match status" value="1"/>
</dbReference>
<dbReference type="Proteomes" id="UP000748752">
    <property type="component" value="Unassembled WGS sequence"/>
</dbReference>